<dbReference type="AlphaFoldDB" id="D8SG38"/>
<evidence type="ECO:0000256" key="1">
    <source>
        <dbReference type="SAM" id="MobiDB-lite"/>
    </source>
</evidence>
<evidence type="ECO:0000256" key="2">
    <source>
        <dbReference type="SAM" id="SignalP"/>
    </source>
</evidence>
<keyword evidence="2" id="KW-0732">Signal</keyword>
<reference evidence="3 4" key="1">
    <citation type="journal article" date="2011" name="Science">
        <title>The Selaginella genome identifies genetic changes associated with the evolution of vascular plants.</title>
        <authorList>
            <person name="Banks J.A."/>
            <person name="Nishiyama T."/>
            <person name="Hasebe M."/>
            <person name="Bowman J.L."/>
            <person name="Gribskov M."/>
            <person name="dePamphilis C."/>
            <person name="Albert V.A."/>
            <person name="Aono N."/>
            <person name="Aoyama T."/>
            <person name="Ambrose B.A."/>
            <person name="Ashton N.W."/>
            <person name="Axtell M.J."/>
            <person name="Barker E."/>
            <person name="Barker M.S."/>
            <person name="Bennetzen J.L."/>
            <person name="Bonawitz N.D."/>
            <person name="Chapple C."/>
            <person name="Cheng C."/>
            <person name="Correa L.G."/>
            <person name="Dacre M."/>
            <person name="DeBarry J."/>
            <person name="Dreyer I."/>
            <person name="Elias M."/>
            <person name="Engstrom E.M."/>
            <person name="Estelle M."/>
            <person name="Feng L."/>
            <person name="Finet C."/>
            <person name="Floyd S.K."/>
            <person name="Frommer W.B."/>
            <person name="Fujita T."/>
            <person name="Gramzow L."/>
            <person name="Gutensohn M."/>
            <person name="Harholt J."/>
            <person name="Hattori M."/>
            <person name="Heyl A."/>
            <person name="Hirai T."/>
            <person name="Hiwatashi Y."/>
            <person name="Ishikawa M."/>
            <person name="Iwata M."/>
            <person name="Karol K.G."/>
            <person name="Koehler B."/>
            <person name="Kolukisaoglu U."/>
            <person name="Kubo M."/>
            <person name="Kurata T."/>
            <person name="Lalonde S."/>
            <person name="Li K."/>
            <person name="Li Y."/>
            <person name="Litt A."/>
            <person name="Lyons E."/>
            <person name="Manning G."/>
            <person name="Maruyama T."/>
            <person name="Michael T.P."/>
            <person name="Mikami K."/>
            <person name="Miyazaki S."/>
            <person name="Morinaga S."/>
            <person name="Murata T."/>
            <person name="Mueller-Roeber B."/>
            <person name="Nelson D.R."/>
            <person name="Obara M."/>
            <person name="Oguri Y."/>
            <person name="Olmstead R.G."/>
            <person name="Onodera N."/>
            <person name="Petersen B.L."/>
            <person name="Pils B."/>
            <person name="Prigge M."/>
            <person name="Rensing S.A."/>
            <person name="Riano-Pachon D.M."/>
            <person name="Roberts A.W."/>
            <person name="Sato Y."/>
            <person name="Scheller H.V."/>
            <person name="Schulz B."/>
            <person name="Schulz C."/>
            <person name="Shakirov E.V."/>
            <person name="Shibagaki N."/>
            <person name="Shinohara N."/>
            <person name="Shippen D.E."/>
            <person name="Soerensen I."/>
            <person name="Sotooka R."/>
            <person name="Sugimoto N."/>
            <person name="Sugita M."/>
            <person name="Sumikawa N."/>
            <person name="Tanurdzic M."/>
            <person name="Theissen G."/>
            <person name="Ulvskov P."/>
            <person name="Wakazuki S."/>
            <person name="Weng J.K."/>
            <person name="Willats W.W."/>
            <person name="Wipf D."/>
            <person name="Wolf P.G."/>
            <person name="Yang L."/>
            <person name="Zimmer A.D."/>
            <person name="Zhu Q."/>
            <person name="Mitros T."/>
            <person name="Hellsten U."/>
            <person name="Loque D."/>
            <person name="Otillar R."/>
            <person name="Salamov A."/>
            <person name="Schmutz J."/>
            <person name="Shapiro H."/>
            <person name="Lindquist E."/>
            <person name="Lucas S."/>
            <person name="Rokhsar D."/>
            <person name="Grigoriev I.V."/>
        </authorList>
    </citation>
    <scope>NUCLEOTIDE SEQUENCE [LARGE SCALE GENOMIC DNA]</scope>
</reference>
<dbReference type="Proteomes" id="UP000001514">
    <property type="component" value="Unassembled WGS sequence"/>
</dbReference>
<protein>
    <submittedName>
        <fullName evidence="3">Uncharacterized protein</fullName>
    </submittedName>
</protein>
<name>D8SG38_SELML</name>
<dbReference type="InParanoid" id="D8SG38"/>
<gene>
    <name evidence="3" type="ORF">SELMODRAFT_421701</name>
</gene>
<sequence>MKAVLVFLVLVISTFQIALSSSPSSSSSRELLDEAEIYGVSVAVEPASNSSLVNLSADMDDWEGGKHRGDSNNNNNINININIFCKKNKSMYGDQDGKKSMDHDHKEEEEQKSMDGDHKDEEEDKKSMDQEHKEEDKKRYFP</sequence>
<feature type="region of interest" description="Disordered" evidence="1">
    <location>
        <begin position="92"/>
        <end position="142"/>
    </location>
</feature>
<keyword evidence="4" id="KW-1185">Reference proteome</keyword>
<evidence type="ECO:0000313" key="3">
    <source>
        <dbReference type="EMBL" id="EFJ16617.1"/>
    </source>
</evidence>
<dbReference type="KEGG" id="smo:SELMODRAFT_421701"/>
<dbReference type="HOGENOM" id="CLU_1819195_0_0_1"/>
<feature type="signal peptide" evidence="2">
    <location>
        <begin position="1"/>
        <end position="20"/>
    </location>
</feature>
<feature type="compositionally biased region" description="Basic and acidic residues" evidence="1">
    <location>
        <begin position="95"/>
        <end position="142"/>
    </location>
</feature>
<feature type="chain" id="PRO_5003122682" evidence="2">
    <location>
        <begin position="21"/>
        <end position="142"/>
    </location>
</feature>
<organism evidence="4">
    <name type="scientific">Selaginella moellendorffii</name>
    <name type="common">Spikemoss</name>
    <dbReference type="NCBI Taxonomy" id="88036"/>
    <lineage>
        <taxon>Eukaryota</taxon>
        <taxon>Viridiplantae</taxon>
        <taxon>Streptophyta</taxon>
        <taxon>Embryophyta</taxon>
        <taxon>Tracheophyta</taxon>
        <taxon>Lycopodiopsida</taxon>
        <taxon>Selaginellales</taxon>
        <taxon>Selaginellaceae</taxon>
        <taxon>Selaginella</taxon>
    </lineage>
</organism>
<accession>D8SG38</accession>
<dbReference type="Gramene" id="EFJ16617">
    <property type="protein sequence ID" value="EFJ16617"/>
    <property type="gene ID" value="SELMODRAFT_421701"/>
</dbReference>
<dbReference type="EMBL" id="GL377618">
    <property type="protein sequence ID" value="EFJ16617.1"/>
    <property type="molecule type" value="Genomic_DNA"/>
</dbReference>
<proteinExistence type="predicted"/>
<evidence type="ECO:0000313" key="4">
    <source>
        <dbReference type="Proteomes" id="UP000001514"/>
    </source>
</evidence>